<proteinExistence type="predicted"/>
<organism evidence="1">
    <name type="scientific">Actinomyces succiniciruminis</name>
    <dbReference type="NCBI Taxonomy" id="1522002"/>
    <lineage>
        <taxon>Bacteria</taxon>
        <taxon>Bacillati</taxon>
        <taxon>Actinomycetota</taxon>
        <taxon>Actinomycetes</taxon>
        <taxon>Actinomycetales</taxon>
        <taxon>Actinomycetaceae</taxon>
        <taxon>Actinomyces</taxon>
    </lineage>
</organism>
<reference evidence="1" key="1">
    <citation type="submission" date="2014-07" db="EMBL/GenBank/DDBJ databases">
        <authorList>
            <person name="Zhang J.E."/>
            <person name="Yang H."/>
            <person name="Guo J."/>
            <person name="Deng Z."/>
            <person name="Luo H."/>
            <person name="Luo M."/>
            <person name="Zhao B."/>
        </authorList>
    </citation>
    <scope>NUCLEOTIDE SEQUENCE</scope>
    <source>
        <strain evidence="1">AM4</strain>
    </source>
</reference>
<evidence type="ECO:0008006" key="2">
    <source>
        <dbReference type="Google" id="ProtNLM"/>
    </source>
</evidence>
<protein>
    <recommendedName>
        <fullName evidence="2">Major capsid protein</fullName>
    </recommendedName>
</protein>
<dbReference type="AlphaFoldDB" id="A0A1L7RG05"/>
<sequence length="304" mass="32397">MPSYTYPVAAPNRTLTTEEIHILLTNTRVLARRLADLTQMRFVADYLLSGRFDATGGGIFYETGEEIFAADAPEAVAPGSEYPKTVLTAGELASARTVKWGIETDITDEKIAQQGQVVVDRALARLANTVIRHVDATAWGVIASKVTSTEASAAWTTPGAALEAIVRVQEERAALGTGLDLSTVVLAPAQYAKVLAMLVDADALPRNDSNPVLDGTLPLRAFGLEWVTSPHVTGTDPWLIDRAQLGGMADQTLGSPGYVSASGVGIETLSNRHKDDKYEVRARRVTVPVVTEPMAGVRITGTGL</sequence>
<dbReference type="RefSeq" id="WP_210578584.1">
    <property type="nucleotide sequence ID" value="NZ_LK995470.1"/>
</dbReference>
<dbReference type="InterPro" id="IPR053738">
    <property type="entry name" value="Lambda_capsid_assembly"/>
</dbReference>
<evidence type="ECO:0000313" key="1">
    <source>
        <dbReference type="EMBL" id="CED90266.1"/>
    </source>
</evidence>
<dbReference type="Gene3D" id="3.90.1690.10">
    <property type="entry name" value="phage-related protein like domain"/>
    <property type="match status" value="1"/>
</dbReference>
<gene>
    <name evidence="1" type="ORF">AAM4_0371</name>
</gene>
<dbReference type="Pfam" id="PF25209">
    <property type="entry name" value="Phage_capsid_4"/>
    <property type="match status" value="1"/>
</dbReference>
<dbReference type="EMBL" id="LK995470">
    <property type="protein sequence ID" value="CED90266.1"/>
    <property type="molecule type" value="Genomic_DNA"/>
</dbReference>
<name>A0A1L7RG05_9ACTO</name>
<accession>A0A1L7RG05</accession>